<gene>
    <name evidence="2" type="ORF">CALCODRAFT_259234</name>
</gene>
<feature type="transmembrane region" description="Helical" evidence="1">
    <location>
        <begin position="93"/>
        <end position="117"/>
    </location>
</feature>
<proteinExistence type="predicted"/>
<keyword evidence="1" id="KW-1133">Transmembrane helix</keyword>
<dbReference type="AlphaFoldDB" id="A0A165GH84"/>
<dbReference type="OrthoDB" id="3355624at2759"/>
<protein>
    <submittedName>
        <fullName evidence="2">Uncharacterized protein</fullName>
    </submittedName>
</protein>
<feature type="transmembrane region" description="Helical" evidence="1">
    <location>
        <begin position="123"/>
        <end position="147"/>
    </location>
</feature>
<dbReference type="EMBL" id="KV423955">
    <property type="protein sequence ID" value="KZT58069.1"/>
    <property type="molecule type" value="Genomic_DNA"/>
</dbReference>
<evidence type="ECO:0000313" key="2">
    <source>
        <dbReference type="EMBL" id="KZT58069.1"/>
    </source>
</evidence>
<reference evidence="2 3" key="1">
    <citation type="journal article" date="2016" name="Mol. Biol. Evol.">
        <title>Comparative Genomics of Early-Diverging Mushroom-Forming Fungi Provides Insights into the Origins of Lignocellulose Decay Capabilities.</title>
        <authorList>
            <person name="Nagy L.G."/>
            <person name="Riley R."/>
            <person name="Tritt A."/>
            <person name="Adam C."/>
            <person name="Daum C."/>
            <person name="Floudas D."/>
            <person name="Sun H."/>
            <person name="Yadav J.S."/>
            <person name="Pangilinan J."/>
            <person name="Larsson K.H."/>
            <person name="Matsuura K."/>
            <person name="Barry K."/>
            <person name="Labutti K."/>
            <person name="Kuo R."/>
            <person name="Ohm R.A."/>
            <person name="Bhattacharya S.S."/>
            <person name="Shirouzu T."/>
            <person name="Yoshinaga Y."/>
            <person name="Martin F.M."/>
            <person name="Grigoriev I.V."/>
            <person name="Hibbett D.S."/>
        </authorList>
    </citation>
    <scope>NUCLEOTIDE SEQUENCE [LARGE SCALE GENOMIC DNA]</scope>
    <source>
        <strain evidence="2 3">HHB12733</strain>
    </source>
</reference>
<keyword evidence="1" id="KW-0812">Transmembrane</keyword>
<evidence type="ECO:0000256" key="1">
    <source>
        <dbReference type="SAM" id="Phobius"/>
    </source>
</evidence>
<feature type="transmembrane region" description="Helical" evidence="1">
    <location>
        <begin position="12"/>
        <end position="32"/>
    </location>
</feature>
<organism evidence="2 3">
    <name type="scientific">Calocera cornea HHB12733</name>
    <dbReference type="NCBI Taxonomy" id="1353952"/>
    <lineage>
        <taxon>Eukaryota</taxon>
        <taxon>Fungi</taxon>
        <taxon>Dikarya</taxon>
        <taxon>Basidiomycota</taxon>
        <taxon>Agaricomycotina</taxon>
        <taxon>Dacrymycetes</taxon>
        <taxon>Dacrymycetales</taxon>
        <taxon>Dacrymycetaceae</taxon>
        <taxon>Calocera</taxon>
    </lineage>
</organism>
<evidence type="ECO:0000313" key="3">
    <source>
        <dbReference type="Proteomes" id="UP000076842"/>
    </source>
</evidence>
<name>A0A165GH84_9BASI</name>
<dbReference type="Proteomes" id="UP000076842">
    <property type="component" value="Unassembled WGS sequence"/>
</dbReference>
<accession>A0A165GH84</accession>
<dbReference type="InParanoid" id="A0A165GH84"/>
<feature type="transmembrane region" description="Helical" evidence="1">
    <location>
        <begin position="60"/>
        <end position="81"/>
    </location>
</feature>
<keyword evidence="1" id="KW-0472">Membrane</keyword>
<sequence length="159" mass="17338">MLMKTVMSLPQTILLVYLEPIVFSILGAIPVVQNPTAFQAGHAPANFSPNFLTLANRVALYQYAALLVVVGLSSTLVMHTALRLDDPTGRSQFRILSAMQISLMIGDSLFASASLVFTGQAPYLMAPFLGVWLSASLSLMRVTWLFGLGRQSFTEKKVQ</sequence>
<keyword evidence="3" id="KW-1185">Reference proteome</keyword>